<dbReference type="EMBL" id="JAOAOG010000173">
    <property type="protein sequence ID" value="KAJ6242681.1"/>
    <property type="molecule type" value="Genomic_DNA"/>
</dbReference>
<gene>
    <name evidence="2" type="ORF">M0813_02529</name>
</gene>
<dbReference type="Proteomes" id="UP001150062">
    <property type="component" value="Unassembled WGS sequence"/>
</dbReference>
<protein>
    <submittedName>
        <fullName evidence="2">Metabotropic glutamate receptor-like protein p</fullName>
    </submittedName>
</protein>
<evidence type="ECO:0000256" key="1">
    <source>
        <dbReference type="SAM" id="MobiDB-lite"/>
    </source>
</evidence>
<name>A0ABQ8YDN4_9EUKA</name>
<comment type="caution">
    <text evidence="2">The sequence shown here is derived from an EMBL/GenBank/DDBJ whole genome shotgun (WGS) entry which is preliminary data.</text>
</comment>
<proteinExistence type="predicted"/>
<sequence length="391" mass="47278">MEQNIEFIFIDCDDTLLKRKKEVCEFEDNKERIVWEGFLDTRKYYYIRPDAPTFLLRLKEKKYNISLISSMRVENLLPIHECFCHNLNLKPDELPIVWRDYNTPDKEYYTKDQKFFTRRSIKQITKKLKQNYHLYQFLLKWKNEQDQYFVDQQSGKLKANYTFNEKLVNKLQVLLEEMQNCLKHTGSNQKTSSNQEENKNKNNNNNNNNSNNNNKNNNPTIVQQLLSKITLLLDSYNIQKTIFTEFYKKSQFFVMDSQTTARLNSKLSAFVNSLLHFFQNNDITIKTININLNLMKQWNRIKVTNTFFIDNEQRKIRNVVGWQITPFQIHLNNKIDQTFYKLLLHNDAKYLRIINEKFNEKKKHINMNNKHKDRNLKKKSHPLINWEMTQK</sequence>
<organism evidence="2 3">
    <name type="scientific">Anaeramoeba flamelloides</name>
    <dbReference type="NCBI Taxonomy" id="1746091"/>
    <lineage>
        <taxon>Eukaryota</taxon>
        <taxon>Metamonada</taxon>
        <taxon>Anaeramoebidae</taxon>
        <taxon>Anaeramoeba</taxon>
    </lineage>
</organism>
<keyword evidence="3" id="KW-1185">Reference proteome</keyword>
<reference evidence="2" key="1">
    <citation type="submission" date="2022-08" db="EMBL/GenBank/DDBJ databases">
        <title>Novel sulfate-reducing endosymbionts in the free-living metamonad Anaeramoeba.</title>
        <authorList>
            <person name="Jerlstrom-Hultqvist J."/>
            <person name="Cepicka I."/>
            <person name="Gallot-Lavallee L."/>
            <person name="Salas-Leiva D."/>
            <person name="Curtis B.A."/>
            <person name="Zahonova K."/>
            <person name="Pipaliya S."/>
            <person name="Dacks J."/>
            <person name="Roger A.J."/>
        </authorList>
    </citation>
    <scope>NUCLEOTIDE SEQUENCE</scope>
    <source>
        <strain evidence="2">Schooner1</strain>
    </source>
</reference>
<evidence type="ECO:0000313" key="2">
    <source>
        <dbReference type="EMBL" id="KAJ6242681.1"/>
    </source>
</evidence>
<feature type="compositionally biased region" description="Polar residues" evidence="1">
    <location>
        <begin position="185"/>
        <end position="195"/>
    </location>
</feature>
<accession>A0ABQ8YDN4</accession>
<evidence type="ECO:0000313" key="3">
    <source>
        <dbReference type="Proteomes" id="UP001150062"/>
    </source>
</evidence>
<feature type="compositionally biased region" description="Low complexity" evidence="1">
    <location>
        <begin position="201"/>
        <end position="218"/>
    </location>
</feature>
<dbReference type="InterPro" id="IPR036412">
    <property type="entry name" value="HAD-like_sf"/>
</dbReference>
<dbReference type="SUPFAM" id="SSF56784">
    <property type="entry name" value="HAD-like"/>
    <property type="match status" value="1"/>
</dbReference>
<feature type="region of interest" description="Disordered" evidence="1">
    <location>
        <begin position="185"/>
        <end position="219"/>
    </location>
</feature>